<keyword evidence="1 6" id="KW-0597">Phosphoprotein</keyword>
<sequence length="219" mass="25002">MTKILVIDDEMSITQFLQMGLEAENYDVSVANDGMNGIQLAKNTVPDVAIVDIMMPGMNGYEVCHLLKKHVGCQVILLSAKGEVEDRVKGLNALADDYMTKPFSFEELLARIQARLRNVNIQQEESILLIDEKQKLIIYKGEPLQLTRTEYKLLHYFIEHPQTVLSKEAILNAVWGYDYFGSVNVVEVYMKTLRQKLGDTEHTMLQTVRGFGYKLDIRL</sequence>
<keyword evidence="5" id="KW-0804">Transcription</keyword>
<dbReference type="EMBL" id="JBHUOR010000122">
    <property type="protein sequence ID" value="MFD2869596.1"/>
    <property type="molecule type" value="Genomic_DNA"/>
</dbReference>
<gene>
    <name evidence="10" type="ORF">ACFSY7_13960</name>
</gene>
<dbReference type="SUPFAM" id="SSF52172">
    <property type="entry name" value="CheY-like"/>
    <property type="match status" value="1"/>
</dbReference>
<feature type="domain" description="Response regulatory" evidence="8">
    <location>
        <begin position="3"/>
        <end position="116"/>
    </location>
</feature>
<feature type="modified residue" description="4-aspartylphosphate" evidence="6">
    <location>
        <position position="52"/>
    </location>
</feature>
<evidence type="ECO:0000313" key="11">
    <source>
        <dbReference type="Proteomes" id="UP001597568"/>
    </source>
</evidence>
<keyword evidence="11" id="KW-1185">Reference proteome</keyword>
<evidence type="ECO:0000256" key="3">
    <source>
        <dbReference type="ARBA" id="ARBA00023015"/>
    </source>
</evidence>
<keyword evidence="2" id="KW-0902">Two-component regulatory system</keyword>
<dbReference type="PANTHER" id="PTHR48111">
    <property type="entry name" value="REGULATOR OF RPOS"/>
    <property type="match status" value="1"/>
</dbReference>
<dbReference type="CDD" id="cd17574">
    <property type="entry name" value="REC_OmpR"/>
    <property type="match status" value="1"/>
</dbReference>
<evidence type="ECO:0000256" key="1">
    <source>
        <dbReference type="ARBA" id="ARBA00022553"/>
    </source>
</evidence>
<dbReference type="Gene3D" id="1.10.10.10">
    <property type="entry name" value="Winged helix-like DNA-binding domain superfamily/Winged helix DNA-binding domain"/>
    <property type="match status" value="1"/>
</dbReference>
<evidence type="ECO:0000313" key="10">
    <source>
        <dbReference type="EMBL" id="MFD2869596.1"/>
    </source>
</evidence>
<dbReference type="PROSITE" id="PS51755">
    <property type="entry name" value="OMPR_PHOB"/>
    <property type="match status" value="1"/>
</dbReference>
<reference evidence="11" key="1">
    <citation type="journal article" date="2019" name="Int. J. Syst. Evol. Microbiol.">
        <title>The Global Catalogue of Microorganisms (GCM) 10K type strain sequencing project: providing services to taxonomists for standard genome sequencing and annotation.</title>
        <authorList>
            <consortium name="The Broad Institute Genomics Platform"/>
            <consortium name="The Broad Institute Genome Sequencing Center for Infectious Disease"/>
            <person name="Wu L."/>
            <person name="Ma J."/>
        </authorList>
    </citation>
    <scope>NUCLEOTIDE SEQUENCE [LARGE SCALE GENOMIC DNA]</scope>
    <source>
        <strain evidence="11">KCTC 33522</strain>
    </source>
</reference>
<feature type="domain" description="OmpR/PhoB-type" evidence="9">
    <location>
        <begin position="118"/>
        <end position="217"/>
    </location>
</feature>
<dbReference type="InterPro" id="IPR001867">
    <property type="entry name" value="OmpR/PhoB-type_DNA-bd"/>
</dbReference>
<keyword evidence="3" id="KW-0805">Transcription regulation</keyword>
<keyword evidence="4 7" id="KW-0238">DNA-binding</keyword>
<dbReference type="SMART" id="SM00862">
    <property type="entry name" value="Trans_reg_C"/>
    <property type="match status" value="1"/>
</dbReference>
<dbReference type="InterPro" id="IPR001789">
    <property type="entry name" value="Sig_transdc_resp-reg_receiver"/>
</dbReference>
<dbReference type="RefSeq" id="WP_380148250.1">
    <property type="nucleotide sequence ID" value="NZ_JBHUOR010000122.1"/>
</dbReference>
<evidence type="ECO:0000256" key="6">
    <source>
        <dbReference type="PROSITE-ProRule" id="PRU00169"/>
    </source>
</evidence>
<name>A0ABW5Y4B4_9BACL</name>
<evidence type="ECO:0000256" key="5">
    <source>
        <dbReference type="ARBA" id="ARBA00023163"/>
    </source>
</evidence>
<dbReference type="SMART" id="SM00448">
    <property type="entry name" value="REC"/>
    <property type="match status" value="1"/>
</dbReference>
<evidence type="ECO:0000256" key="7">
    <source>
        <dbReference type="PROSITE-ProRule" id="PRU01091"/>
    </source>
</evidence>
<evidence type="ECO:0000259" key="9">
    <source>
        <dbReference type="PROSITE" id="PS51755"/>
    </source>
</evidence>
<feature type="DNA-binding region" description="OmpR/PhoB-type" evidence="7">
    <location>
        <begin position="118"/>
        <end position="217"/>
    </location>
</feature>
<dbReference type="InterPro" id="IPR011006">
    <property type="entry name" value="CheY-like_superfamily"/>
</dbReference>
<dbReference type="Pfam" id="PF00072">
    <property type="entry name" value="Response_reg"/>
    <property type="match status" value="1"/>
</dbReference>
<dbReference type="InterPro" id="IPR036388">
    <property type="entry name" value="WH-like_DNA-bd_sf"/>
</dbReference>
<evidence type="ECO:0000259" key="8">
    <source>
        <dbReference type="PROSITE" id="PS50110"/>
    </source>
</evidence>
<dbReference type="Gene3D" id="3.40.50.2300">
    <property type="match status" value="1"/>
</dbReference>
<comment type="caution">
    <text evidence="10">The sequence shown here is derived from an EMBL/GenBank/DDBJ whole genome shotgun (WGS) entry which is preliminary data.</text>
</comment>
<proteinExistence type="predicted"/>
<dbReference type="Gene3D" id="6.10.250.690">
    <property type="match status" value="1"/>
</dbReference>
<dbReference type="Proteomes" id="UP001597568">
    <property type="component" value="Unassembled WGS sequence"/>
</dbReference>
<organism evidence="10 11">
    <name type="scientific">Kurthia populi</name>
    <dbReference type="NCBI Taxonomy" id="1562132"/>
    <lineage>
        <taxon>Bacteria</taxon>
        <taxon>Bacillati</taxon>
        <taxon>Bacillota</taxon>
        <taxon>Bacilli</taxon>
        <taxon>Bacillales</taxon>
        <taxon>Caryophanaceae</taxon>
        <taxon>Kurthia</taxon>
    </lineage>
</organism>
<dbReference type="Pfam" id="PF00486">
    <property type="entry name" value="Trans_reg_C"/>
    <property type="match status" value="1"/>
</dbReference>
<evidence type="ECO:0000256" key="4">
    <source>
        <dbReference type="ARBA" id="ARBA00023125"/>
    </source>
</evidence>
<dbReference type="PROSITE" id="PS50110">
    <property type="entry name" value="RESPONSE_REGULATORY"/>
    <property type="match status" value="1"/>
</dbReference>
<dbReference type="CDD" id="cd00383">
    <property type="entry name" value="trans_reg_C"/>
    <property type="match status" value="1"/>
</dbReference>
<evidence type="ECO:0000256" key="2">
    <source>
        <dbReference type="ARBA" id="ARBA00023012"/>
    </source>
</evidence>
<dbReference type="PANTHER" id="PTHR48111:SF22">
    <property type="entry name" value="REGULATOR OF RPOS"/>
    <property type="match status" value="1"/>
</dbReference>
<dbReference type="InterPro" id="IPR039420">
    <property type="entry name" value="WalR-like"/>
</dbReference>
<accession>A0ABW5Y4B4</accession>
<protein>
    <submittedName>
        <fullName evidence="10">Response regulator transcription factor</fullName>
    </submittedName>
</protein>